<protein>
    <submittedName>
        <fullName evidence="1">Uncharacterized protein</fullName>
    </submittedName>
</protein>
<proteinExistence type="predicted"/>
<accession>A0ACC0VTQ3</accession>
<dbReference type="Proteomes" id="UP001163321">
    <property type="component" value="Chromosome 7"/>
</dbReference>
<gene>
    <name evidence="1" type="ORF">PsorP6_015328</name>
</gene>
<name>A0ACC0VTQ3_9STRA</name>
<comment type="caution">
    <text evidence="1">The sequence shown here is derived from an EMBL/GenBank/DDBJ whole genome shotgun (WGS) entry which is preliminary data.</text>
</comment>
<organism evidence="1 2">
    <name type="scientific">Peronosclerospora sorghi</name>
    <dbReference type="NCBI Taxonomy" id="230839"/>
    <lineage>
        <taxon>Eukaryota</taxon>
        <taxon>Sar</taxon>
        <taxon>Stramenopiles</taxon>
        <taxon>Oomycota</taxon>
        <taxon>Peronosporomycetes</taxon>
        <taxon>Peronosporales</taxon>
        <taxon>Peronosporaceae</taxon>
        <taxon>Peronosclerospora</taxon>
    </lineage>
</organism>
<dbReference type="EMBL" id="CM047586">
    <property type="protein sequence ID" value="KAI9909662.1"/>
    <property type="molecule type" value="Genomic_DNA"/>
</dbReference>
<sequence>MGNKLRKNRTVLPPIESHAPLVAAVSCATHPHSLRCLLIGPAICAGIHPSGLSTFCLKDDVTHTVDKSSRSSISHAYSLHARLSTVVSKSVFSIFLYKPDDARRYTPDNVVSYNCLLYSLGDHNSSIRLGVLHTEPAHCQLPLAQAQETVLYCCELVVGVEAIRQNEIFQSPLQSL</sequence>
<evidence type="ECO:0000313" key="1">
    <source>
        <dbReference type="EMBL" id="KAI9909662.1"/>
    </source>
</evidence>
<reference evidence="1 2" key="1">
    <citation type="journal article" date="2022" name="bioRxiv">
        <title>The genome of the oomycete Peronosclerospora sorghi, a cosmopolitan pathogen of maize and sorghum, is inflated with dispersed pseudogenes.</title>
        <authorList>
            <person name="Fletcher K."/>
            <person name="Martin F."/>
            <person name="Isakeit T."/>
            <person name="Cavanaugh K."/>
            <person name="Magill C."/>
            <person name="Michelmore R."/>
        </authorList>
    </citation>
    <scope>NUCLEOTIDE SEQUENCE [LARGE SCALE GENOMIC DNA]</scope>
    <source>
        <strain evidence="1">P6</strain>
    </source>
</reference>
<keyword evidence="2" id="KW-1185">Reference proteome</keyword>
<evidence type="ECO:0000313" key="2">
    <source>
        <dbReference type="Proteomes" id="UP001163321"/>
    </source>
</evidence>